<feature type="transmembrane region" description="Helical" evidence="5">
    <location>
        <begin position="296"/>
        <end position="318"/>
    </location>
</feature>
<dbReference type="PANTHER" id="PTHR11785:SF115">
    <property type="entry name" value="AMINO ACID TRANSPORTER"/>
    <property type="match status" value="1"/>
</dbReference>
<evidence type="ECO:0000256" key="2">
    <source>
        <dbReference type="ARBA" id="ARBA00022692"/>
    </source>
</evidence>
<dbReference type="PANTHER" id="PTHR11785">
    <property type="entry name" value="AMINO ACID TRANSPORTER"/>
    <property type="match status" value="1"/>
</dbReference>
<sequence length="501" mass="55741">MSTSSPSHSSSASSSKTFSNSNKIGVFEAIAYCVGDIVGSGIFISPTSILQHTGSVGMSLCVWVAGAVVACCAAMVYVELGTSIQKSGCDFAYLSHAKWHPFAAAFLWTLTFGEYIFDGLRPFWPSLEQDKAIAGVLKRLIGYMAIWLISFINLFSLQKIAARFQVILTVLKLMVITLIILVGLYQIIIWERTENFHNTFAGTKTDVGEIVLGMFASLFAYNGWDVLNFATEEIENPRRVLPIGALCGIAISGFVYVLINIAYFSVMTVDELKQSQAVAVLFAEKTLGTFSRAVPFLVAILLLGNLNSSIFASSRYLFAGAKNGIMPTALSTVHSSSMSPRVAVLYEMLSLIVLSFVGDLEHLIGDLYACVAEWLRRCELGRKGNFPRRSYSLWLQKSFTVVALLYMRQHESDFHRRKDALRTPIVLPLLCLCFFVSMLVISARKNPFIIIYTVVMLAIGLILYYIFIFPQRTLPVFERINKKSVRLVQLFLNTVELPKED</sequence>
<feature type="transmembrane region" description="Helical" evidence="5">
    <location>
        <begin position="137"/>
        <end position="157"/>
    </location>
</feature>
<dbReference type="GO" id="GO:0015179">
    <property type="term" value="F:L-amino acid transmembrane transporter activity"/>
    <property type="evidence" value="ECO:0007669"/>
    <property type="project" value="TreeGrafter"/>
</dbReference>
<dbReference type="Pfam" id="PF13520">
    <property type="entry name" value="AA_permease_2"/>
    <property type="match status" value="1"/>
</dbReference>
<evidence type="ECO:0000256" key="3">
    <source>
        <dbReference type="ARBA" id="ARBA00022989"/>
    </source>
</evidence>
<evidence type="ECO:0000256" key="1">
    <source>
        <dbReference type="ARBA" id="ARBA00004141"/>
    </source>
</evidence>
<keyword evidence="2 5" id="KW-0812">Transmembrane</keyword>
<feature type="transmembrane region" description="Helical" evidence="5">
    <location>
        <begin position="420"/>
        <end position="443"/>
    </location>
</feature>
<feature type="transmembrane region" description="Helical" evidence="5">
    <location>
        <begin position="449"/>
        <end position="469"/>
    </location>
</feature>
<dbReference type="InterPro" id="IPR002293">
    <property type="entry name" value="AA/rel_permease1"/>
</dbReference>
<feature type="transmembrane region" description="Helical" evidence="5">
    <location>
        <begin position="169"/>
        <end position="190"/>
    </location>
</feature>
<dbReference type="PIRSF" id="PIRSF006060">
    <property type="entry name" value="AA_transporter"/>
    <property type="match status" value="1"/>
</dbReference>
<accession>A0A914GS94</accession>
<evidence type="ECO:0000256" key="5">
    <source>
        <dbReference type="SAM" id="Phobius"/>
    </source>
</evidence>
<organism evidence="6 7">
    <name type="scientific">Globodera rostochiensis</name>
    <name type="common">Golden nematode worm</name>
    <name type="synonym">Heterodera rostochiensis</name>
    <dbReference type="NCBI Taxonomy" id="31243"/>
    <lineage>
        <taxon>Eukaryota</taxon>
        <taxon>Metazoa</taxon>
        <taxon>Ecdysozoa</taxon>
        <taxon>Nematoda</taxon>
        <taxon>Chromadorea</taxon>
        <taxon>Rhabditida</taxon>
        <taxon>Tylenchina</taxon>
        <taxon>Tylenchomorpha</taxon>
        <taxon>Tylenchoidea</taxon>
        <taxon>Heteroderidae</taxon>
        <taxon>Heteroderinae</taxon>
        <taxon>Globodera</taxon>
    </lineage>
</organism>
<comment type="subcellular location">
    <subcellularLocation>
        <location evidence="1">Membrane</location>
        <topology evidence="1">Multi-pass membrane protein</topology>
    </subcellularLocation>
</comment>
<dbReference type="Proteomes" id="UP000887572">
    <property type="component" value="Unplaced"/>
</dbReference>
<feature type="transmembrane region" description="Helical" evidence="5">
    <location>
        <begin position="56"/>
        <end position="78"/>
    </location>
</feature>
<dbReference type="InterPro" id="IPR050598">
    <property type="entry name" value="AminoAcid_Transporter"/>
</dbReference>
<dbReference type="Gene3D" id="1.20.1740.10">
    <property type="entry name" value="Amino acid/polyamine transporter I"/>
    <property type="match status" value="1"/>
</dbReference>
<evidence type="ECO:0000313" key="6">
    <source>
        <dbReference type="Proteomes" id="UP000887572"/>
    </source>
</evidence>
<name>A0A914GS94_GLORO</name>
<evidence type="ECO:0000256" key="4">
    <source>
        <dbReference type="ARBA" id="ARBA00023136"/>
    </source>
</evidence>
<feature type="transmembrane region" description="Helical" evidence="5">
    <location>
        <begin position="99"/>
        <end position="117"/>
    </location>
</feature>
<evidence type="ECO:0000313" key="7">
    <source>
        <dbReference type="WBParaSite" id="Gr19_v10_g10283.t2"/>
    </source>
</evidence>
<dbReference type="WBParaSite" id="Gr19_v10_g10283.t2">
    <property type="protein sequence ID" value="Gr19_v10_g10283.t2"/>
    <property type="gene ID" value="Gr19_v10_g10283"/>
</dbReference>
<dbReference type="GO" id="GO:0016020">
    <property type="term" value="C:membrane"/>
    <property type="evidence" value="ECO:0007669"/>
    <property type="project" value="UniProtKB-SubCell"/>
</dbReference>
<keyword evidence="3 5" id="KW-1133">Transmembrane helix</keyword>
<feature type="transmembrane region" description="Helical" evidence="5">
    <location>
        <begin position="243"/>
        <end position="266"/>
    </location>
</feature>
<feature type="transmembrane region" description="Helical" evidence="5">
    <location>
        <begin position="24"/>
        <end position="44"/>
    </location>
</feature>
<reference evidence="7" key="1">
    <citation type="submission" date="2022-11" db="UniProtKB">
        <authorList>
            <consortium name="WormBaseParasite"/>
        </authorList>
    </citation>
    <scope>IDENTIFICATION</scope>
</reference>
<proteinExistence type="predicted"/>
<keyword evidence="4 5" id="KW-0472">Membrane</keyword>
<feature type="transmembrane region" description="Helical" evidence="5">
    <location>
        <begin position="210"/>
        <end position="231"/>
    </location>
</feature>
<dbReference type="AlphaFoldDB" id="A0A914GS94"/>
<keyword evidence="6" id="KW-1185">Reference proteome</keyword>
<protein>
    <submittedName>
        <fullName evidence="7">Amino acid transporter</fullName>
    </submittedName>
</protein>